<evidence type="ECO:0000259" key="7">
    <source>
        <dbReference type="Pfam" id="PF07731"/>
    </source>
</evidence>
<feature type="compositionally biased region" description="Basic and acidic residues" evidence="5">
    <location>
        <begin position="1"/>
        <end position="10"/>
    </location>
</feature>
<dbReference type="GO" id="GO:0016491">
    <property type="term" value="F:oxidoreductase activity"/>
    <property type="evidence" value="ECO:0007669"/>
    <property type="project" value="UniProtKB-KW"/>
</dbReference>
<comment type="caution">
    <text evidence="9">The sequence shown here is derived from an EMBL/GenBank/DDBJ whole genome shotgun (WGS) entry which is preliminary data.</text>
</comment>
<dbReference type="PROSITE" id="PS00079">
    <property type="entry name" value="MULTICOPPER_OXIDASE1"/>
    <property type="match status" value="1"/>
</dbReference>
<proteinExistence type="inferred from homology"/>
<comment type="similarity">
    <text evidence="1">Belongs to the multicopper oxidase family.</text>
</comment>
<dbReference type="InterPro" id="IPR033138">
    <property type="entry name" value="Cu_oxidase_CS"/>
</dbReference>
<feature type="compositionally biased region" description="Polar residues" evidence="5">
    <location>
        <begin position="59"/>
        <end position="73"/>
    </location>
</feature>
<reference evidence="9 10" key="1">
    <citation type="journal article" date="2018" name="IMA Fungus">
        <title>IMA Genome-F 10: Nine draft genome sequences of Claviceps purpurea s.lat., including C. arundinis, C. humidiphila, and C. cf. spartinae, pseudomolecules for the pitch canker pathogen Fusarium circinatum, draft genome of Davidsoniella eucalypti, Grosmannia galeiformis, Quambalaria eucalypti, and Teratosphaeria destructans.</title>
        <authorList>
            <person name="Wingfield B.D."/>
            <person name="Liu M."/>
            <person name="Nguyen H.D."/>
            <person name="Lane F.A."/>
            <person name="Morgan S.W."/>
            <person name="De Vos L."/>
            <person name="Wilken P.M."/>
            <person name="Duong T.A."/>
            <person name="Aylward J."/>
            <person name="Coetzee M.P."/>
            <person name="Dadej K."/>
            <person name="De Beer Z.W."/>
            <person name="Findlay W."/>
            <person name="Havenga M."/>
            <person name="Kolarik M."/>
            <person name="Menzies J.G."/>
            <person name="Naidoo K."/>
            <person name="Pochopski O."/>
            <person name="Shoukouhi P."/>
            <person name="Santana Q.C."/>
            <person name="Seifert K.A."/>
            <person name="Soal N."/>
            <person name="Steenkamp E.T."/>
            <person name="Tatham C.T."/>
            <person name="van der Nest M.A."/>
            <person name="Wingfield M.J."/>
        </authorList>
    </citation>
    <scope>NUCLEOTIDE SEQUENCE [LARGE SCALE GENOMIC DNA]</scope>
    <source>
        <strain evidence="9">CMW44962</strain>
    </source>
</reference>
<keyword evidence="3" id="KW-0560">Oxidoreductase</keyword>
<name>A0A9W7SSG3_9PEZI</name>
<dbReference type="InterPro" id="IPR045087">
    <property type="entry name" value="Cu-oxidase_fam"/>
</dbReference>
<dbReference type="InterPro" id="IPR008972">
    <property type="entry name" value="Cupredoxin"/>
</dbReference>
<dbReference type="SUPFAM" id="SSF49503">
    <property type="entry name" value="Cupredoxins"/>
    <property type="match status" value="3"/>
</dbReference>
<protein>
    <submittedName>
        <fullName evidence="9">Multicopper oxidase family protein</fullName>
    </submittedName>
</protein>
<feature type="domain" description="Plastocyanin-like" evidence="8">
    <location>
        <begin position="84"/>
        <end position="197"/>
    </location>
</feature>
<feature type="domain" description="Plastocyanin-like" evidence="7">
    <location>
        <begin position="481"/>
        <end position="590"/>
    </location>
</feature>
<evidence type="ECO:0000256" key="4">
    <source>
        <dbReference type="ARBA" id="ARBA00023008"/>
    </source>
</evidence>
<dbReference type="FunFam" id="2.60.40.420:FF:000021">
    <property type="entry name" value="Extracellular dihydrogeodin oxidase/laccase"/>
    <property type="match status" value="1"/>
</dbReference>
<dbReference type="Proteomes" id="UP001138500">
    <property type="component" value="Unassembled WGS sequence"/>
</dbReference>
<evidence type="ECO:0000259" key="8">
    <source>
        <dbReference type="Pfam" id="PF07732"/>
    </source>
</evidence>
<evidence type="ECO:0000259" key="6">
    <source>
        <dbReference type="Pfam" id="PF00394"/>
    </source>
</evidence>
<keyword evidence="2" id="KW-0479">Metal-binding</keyword>
<dbReference type="PROSITE" id="PS00080">
    <property type="entry name" value="MULTICOPPER_OXIDASE2"/>
    <property type="match status" value="1"/>
</dbReference>
<dbReference type="PANTHER" id="PTHR11709">
    <property type="entry name" value="MULTI-COPPER OXIDASE"/>
    <property type="match status" value="1"/>
</dbReference>
<dbReference type="InterPro" id="IPR002355">
    <property type="entry name" value="Cu_oxidase_Cu_BS"/>
</dbReference>
<organism evidence="9 10">
    <name type="scientific">Teratosphaeria destructans</name>
    <dbReference type="NCBI Taxonomy" id="418781"/>
    <lineage>
        <taxon>Eukaryota</taxon>
        <taxon>Fungi</taxon>
        <taxon>Dikarya</taxon>
        <taxon>Ascomycota</taxon>
        <taxon>Pezizomycotina</taxon>
        <taxon>Dothideomycetes</taxon>
        <taxon>Dothideomycetidae</taxon>
        <taxon>Mycosphaerellales</taxon>
        <taxon>Teratosphaeriaceae</taxon>
        <taxon>Teratosphaeria</taxon>
    </lineage>
</organism>
<dbReference type="OrthoDB" id="2121828at2759"/>
<dbReference type="AlphaFoldDB" id="A0A9W7SSG3"/>
<evidence type="ECO:0000256" key="1">
    <source>
        <dbReference type="ARBA" id="ARBA00010609"/>
    </source>
</evidence>
<evidence type="ECO:0000256" key="5">
    <source>
        <dbReference type="SAM" id="MobiDB-lite"/>
    </source>
</evidence>
<sequence>MGAEFGHTHQDSSPQAESLSQASTNGGSNLGTLQCDPLERYLSGPIPGGTQYPWGGRTVSATNPYDPNQIPNTGVTRRYDWTLTNETLAPDGVELSMLVANGQYPGPLLECNWGDWLEVTVTNNFDDEGSSIHWHGFLQSGTPYYDGTPGISQCPIAPGRTFTYRFRCELYGSSWWHSHYSGQYVSGLAGPIVVYGPTDDRSNYDVDVGPVMLTDWFHDYYLNLIADVFRSSLECDPRNPRGDPPCPPLADNVLINGKNSYPCDKVYQYGDKTLPCTENAPHAQFRFHSGRRHLLRLINHGAEAVLFFSIDGYQMTVIANDFVPVEPYETDLVTLGVGQRADVVVQAVDDPHASMYMRVTEGPSALQPPGDHPKGCSLNTGVSTTALAAIYYEDADTTVPPNSTSQIEESRYLGPDACQNQPLNLTVPLYAMELKEPETTMSLTVTGGLNASSDFVWYINNISFFADYNDPVLFEAKLNTPGYQYPPERAVYDLGSNATVRIILQAVGLPAPHPFHIHGHNMQVLSAGPGPWDGTIVRPENPQRRDTQILPPDGHIALQIELNNPGAWLFHCHVAWHISQGMGINILERPVEIEQEMQLPYIMAQTCRDWSAYTGYNVVDQIDSGL</sequence>
<evidence type="ECO:0000256" key="2">
    <source>
        <dbReference type="ARBA" id="ARBA00022723"/>
    </source>
</evidence>
<dbReference type="CDD" id="cd13854">
    <property type="entry name" value="CuRO_1_MaLCC_like"/>
    <property type="match status" value="1"/>
</dbReference>
<feature type="compositionally biased region" description="Polar residues" evidence="5">
    <location>
        <begin position="11"/>
        <end position="32"/>
    </location>
</feature>
<reference evidence="9 10" key="2">
    <citation type="journal article" date="2021" name="Curr. Genet.">
        <title>Genetic response to nitrogen starvation in the aggressive Eucalyptus foliar pathogen Teratosphaeria destructans.</title>
        <authorList>
            <person name="Havenga M."/>
            <person name="Wingfield B.D."/>
            <person name="Wingfield M.J."/>
            <person name="Dreyer L.L."/>
            <person name="Roets F."/>
            <person name="Aylward J."/>
        </authorList>
    </citation>
    <scope>NUCLEOTIDE SEQUENCE [LARGE SCALE GENOMIC DNA]</scope>
    <source>
        <strain evidence="9">CMW44962</strain>
    </source>
</reference>
<dbReference type="Pfam" id="PF07731">
    <property type="entry name" value="Cu-oxidase_2"/>
    <property type="match status" value="1"/>
</dbReference>
<evidence type="ECO:0000256" key="3">
    <source>
        <dbReference type="ARBA" id="ARBA00023002"/>
    </source>
</evidence>
<dbReference type="GO" id="GO:0005507">
    <property type="term" value="F:copper ion binding"/>
    <property type="evidence" value="ECO:0007669"/>
    <property type="project" value="InterPro"/>
</dbReference>
<feature type="domain" description="Plastocyanin-like" evidence="6">
    <location>
        <begin position="210"/>
        <end position="364"/>
    </location>
</feature>
<feature type="region of interest" description="Disordered" evidence="5">
    <location>
        <begin position="1"/>
        <end position="34"/>
    </location>
</feature>
<dbReference type="InterPro" id="IPR001117">
    <property type="entry name" value="Cu-oxidase_2nd"/>
</dbReference>
<dbReference type="Pfam" id="PF00394">
    <property type="entry name" value="Cu-oxidase"/>
    <property type="match status" value="1"/>
</dbReference>
<dbReference type="PANTHER" id="PTHR11709:SF145">
    <property type="entry name" value="LCC1"/>
    <property type="match status" value="1"/>
</dbReference>
<keyword evidence="4" id="KW-0186">Copper</keyword>
<evidence type="ECO:0000313" key="9">
    <source>
        <dbReference type="EMBL" id="KAH9827685.1"/>
    </source>
</evidence>
<dbReference type="InterPro" id="IPR011706">
    <property type="entry name" value="Cu-oxidase_C"/>
</dbReference>
<dbReference type="CDD" id="cd13901">
    <property type="entry name" value="CuRO_3_MaLCC_like"/>
    <property type="match status" value="1"/>
</dbReference>
<evidence type="ECO:0000313" key="10">
    <source>
        <dbReference type="Proteomes" id="UP001138500"/>
    </source>
</evidence>
<feature type="region of interest" description="Disordered" evidence="5">
    <location>
        <begin position="53"/>
        <end position="73"/>
    </location>
</feature>
<accession>A0A9W7SSG3</accession>
<dbReference type="Pfam" id="PF07732">
    <property type="entry name" value="Cu-oxidase_3"/>
    <property type="match status" value="1"/>
</dbReference>
<dbReference type="EMBL" id="RIBY02001867">
    <property type="protein sequence ID" value="KAH9827685.1"/>
    <property type="molecule type" value="Genomic_DNA"/>
</dbReference>
<dbReference type="InterPro" id="IPR011707">
    <property type="entry name" value="Cu-oxidase-like_N"/>
</dbReference>
<keyword evidence="10" id="KW-1185">Reference proteome</keyword>
<dbReference type="Gene3D" id="2.60.40.420">
    <property type="entry name" value="Cupredoxins - blue copper proteins"/>
    <property type="match status" value="3"/>
</dbReference>
<gene>
    <name evidence="9" type="ORF">Tdes44962_MAKER00411</name>
</gene>